<gene>
    <name evidence="10" type="ORF">GLP40_04050</name>
</gene>
<dbReference type="Gene3D" id="1.20.1720.10">
    <property type="entry name" value="Multidrug resistance protein D"/>
    <property type="match status" value="1"/>
</dbReference>
<dbReference type="InterPro" id="IPR020846">
    <property type="entry name" value="MFS_dom"/>
</dbReference>
<dbReference type="AlphaFoldDB" id="A0A6I3KTS6"/>
<feature type="domain" description="Major facilitator superfamily (MFS) profile" evidence="9">
    <location>
        <begin position="86"/>
        <end position="572"/>
    </location>
</feature>
<dbReference type="GO" id="GO:0022857">
    <property type="term" value="F:transmembrane transporter activity"/>
    <property type="evidence" value="ECO:0007669"/>
    <property type="project" value="InterPro"/>
</dbReference>
<feature type="transmembrane region" description="Helical" evidence="8">
    <location>
        <begin position="122"/>
        <end position="140"/>
    </location>
</feature>
<feature type="transmembrane region" description="Helical" evidence="8">
    <location>
        <begin position="84"/>
        <end position="102"/>
    </location>
</feature>
<feature type="transmembrane region" description="Helical" evidence="8">
    <location>
        <begin position="301"/>
        <end position="318"/>
    </location>
</feature>
<feature type="transmembrane region" description="Helical" evidence="8">
    <location>
        <begin position="210"/>
        <end position="230"/>
    </location>
</feature>
<sequence>MTTHPGITPAVPATDVPSFRRAPARPISTGSALSRIAGKAIRVATRRTPGGGPAAPEVRLPEPVVRRSAPRPVGGPPRAGFRDWAGLGVLALALLLISVDATVLDLAVPSITADLAPSTPQLLWIIDVYSFVLAGLLVTMGTLGDRIGRRRLLLIGAAGFALASAIAAWAVNPGMLIAARLLQGVAGATLMPATLGLIRSMFADARQRTLAISVWGAMAASGAAFGPLLGGWMLEHFWWGSVFLVNLPVMALLLVLAPVLVPESRDPNPGRFDLVSAGLSMLALIPIVYAVKELAAHGPSLNLLISAGVGVVAGVAFVRRQRGLSTPLIDLNLFGLPAFRAAVFTNLLSVFALAGVLFFGSQYLQLVLGRSPLEAGLLLIPGTVGSMLGALAAAWLVRYWRPATVLAGALVTVAIGAGLSWLLPTDPSGSVTPFIVGFLLIGLGEGVALTVSADMIVGAAPEARAGNAAAISETAMEMGIALGVAVLGSAVMAAFRHGLDLSHVPSAHADAARESLAGAIETARALPQPAAGDLLNSAHSAFVSGIHLAATSTAAILLLTAVVVYRSATRKPSAA</sequence>
<dbReference type="PROSITE" id="PS50850">
    <property type="entry name" value="MFS"/>
    <property type="match status" value="1"/>
</dbReference>
<feature type="transmembrane region" description="Helical" evidence="8">
    <location>
        <begin position="177"/>
        <end position="198"/>
    </location>
</feature>
<evidence type="ECO:0000256" key="1">
    <source>
        <dbReference type="ARBA" id="ARBA00004651"/>
    </source>
</evidence>
<evidence type="ECO:0000256" key="6">
    <source>
        <dbReference type="ARBA" id="ARBA00023136"/>
    </source>
</evidence>
<keyword evidence="2" id="KW-0813">Transport</keyword>
<evidence type="ECO:0000259" key="9">
    <source>
        <dbReference type="PROSITE" id="PS50850"/>
    </source>
</evidence>
<evidence type="ECO:0000256" key="8">
    <source>
        <dbReference type="SAM" id="Phobius"/>
    </source>
</evidence>
<feature type="transmembrane region" description="Helical" evidence="8">
    <location>
        <begin position="404"/>
        <end position="423"/>
    </location>
</feature>
<dbReference type="Proteomes" id="UP000432464">
    <property type="component" value="Unassembled WGS sequence"/>
</dbReference>
<comment type="caution">
    <text evidence="10">The sequence shown here is derived from an EMBL/GenBank/DDBJ whole genome shotgun (WGS) entry which is preliminary data.</text>
</comment>
<comment type="subcellular location">
    <subcellularLocation>
        <location evidence="1">Cell membrane</location>
        <topology evidence="1">Multi-pass membrane protein</topology>
    </subcellularLocation>
</comment>
<keyword evidence="6 8" id="KW-0472">Membrane</keyword>
<dbReference type="CDD" id="cd17321">
    <property type="entry name" value="MFS_MMR_MDR_like"/>
    <property type="match status" value="1"/>
</dbReference>
<evidence type="ECO:0000313" key="10">
    <source>
        <dbReference type="EMBL" id="MTE11960.1"/>
    </source>
</evidence>
<feature type="transmembrane region" description="Helical" evidence="8">
    <location>
        <begin position="152"/>
        <end position="171"/>
    </location>
</feature>
<evidence type="ECO:0000256" key="2">
    <source>
        <dbReference type="ARBA" id="ARBA00022448"/>
    </source>
</evidence>
<feature type="transmembrane region" description="Helical" evidence="8">
    <location>
        <begin position="541"/>
        <end position="565"/>
    </location>
</feature>
<keyword evidence="4 8" id="KW-0812">Transmembrane</keyword>
<reference evidence="10 11" key="1">
    <citation type="submission" date="2019-11" db="EMBL/GenBank/DDBJ databases">
        <title>Nocardia sp. nov. CT2-14 isolated from soil.</title>
        <authorList>
            <person name="Kanchanasin P."/>
            <person name="Tanasupawat S."/>
            <person name="Yuki M."/>
            <person name="Kudo T."/>
        </authorList>
    </citation>
    <scope>NUCLEOTIDE SEQUENCE [LARGE SCALE GENOMIC DNA]</scope>
    <source>
        <strain evidence="10 11">CT2-14</strain>
    </source>
</reference>
<evidence type="ECO:0000256" key="7">
    <source>
        <dbReference type="SAM" id="MobiDB-lite"/>
    </source>
</evidence>
<evidence type="ECO:0000313" key="11">
    <source>
        <dbReference type="Proteomes" id="UP000432464"/>
    </source>
</evidence>
<dbReference type="PANTHER" id="PTHR42718:SF47">
    <property type="entry name" value="METHYL VIOLOGEN RESISTANCE PROTEIN SMVA"/>
    <property type="match status" value="1"/>
</dbReference>
<dbReference type="PANTHER" id="PTHR42718">
    <property type="entry name" value="MAJOR FACILITATOR SUPERFAMILY MULTIDRUG TRANSPORTER MFSC"/>
    <property type="match status" value="1"/>
</dbReference>
<dbReference type="EMBL" id="WMBB01000002">
    <property type="protein sequence ID" value="MTE11960.1"/>
    <property type="molecule type" value="Genomic_DNA"/>
</dbReference>
<evidence type="ECO:0000256" key="5">
    <source>
        <dbReference type="ARBA" id="ARBA00022989"/>
    </source>
</evidence>
<feature type="transmembrane region" description="Helical" evidence="8">
    <location>
        <begin position="236"/>
        <end position="260"/>
    </location>
</feature>
<dbReference type="SUPFAM" id="SSF103473">
    <property type="entry name" value="MFS general substrate transporter"/>
    <property type="match status" value="1"/>
</dbReference>
<protein>
    <submittedName>
        <fullName evidence="10">MFS transporter</fullName>
    </submittedName>
</protein>
<proteinExistence type="predicted"/>
<accession>A0A6I3KTS6</accession>
<keyword evidence="3" id="KW-1003">Cell membrane</keyword>
<feature type="transmembrane region" description="Helical" evidence="8">
    <location>
        <begin position="272"/>
        <end position="289"/>
    </location>
</feature>
<name>A0A6I3KTS6_9NOCA</name>
<dbReference type="Pfam" id="PF07690">
    <property type="entry name" value="MFS_1"/>
    <property type="match status" value="1"/>
</dbReference>
<organism evidence="10 11">
    <name type="scientific">Nocardia aurantiaca</name>
    <dbReference type="NCBI Taxonomy" id="2675850"/>
    <lineage>
        <taxon>Bacteria</taxon>
        <taxon>Bacillati</taxon>
        <taxon>Actinomycetota</taxon>
        <taxon>Actinomycetes</taxon>
        <taxon>Mycobacteriales</taxon>
        <taxon>Nocardiaceae</taxon>
        <taxon>Nocardia</taxon>
    </lineage>
</organism>
<dbReference type="Gene3D" id="1.20.1250.20">
    <property type="entry name" value="MFS general substrate transporter like domains"/>
    <property type="match status" value="1"/>
</dbReference>
<evidence type="ECO:0000256" key="4">
    <source>
        <dbReference type="ARBA" id="ARBA00022692"/>
    </source>
</evidence>
<dbReference type="GO" id="GO:0005886">
    <property type="term" value="C:plasma membrane"/>
    <property type="evidence" value="ECO:0007669"/>
    <property type="project" value="UniProtKB-SubCell"/>
</dbReference>
<feature type="transmembrane region" description="Helical" evidence="8">
    <location>
        <begin position="376"/>
        <end position="397"/>
    </location>
</feature>
<keyword evidence="11" id="KW-1185">Reference proteome</keyword>
<dbReference type="InterPro" id="IPR036259">
    <property type="entry name" value="MFS_trans_sf"/>
</dbReference>
<feature type="transmembrane region" description="Helical" evidence="8">
    <location>
        <begin position="478"/>
        <end position="495"/>
    </location>
</feature>
<dbReference type="InterPro" id="IPR011701">
    <property type="entry name" value="MFS"/>
</dbReference>
<feature type="transmembrane region" description="Helical" evidence="8">
    <location>
        <begin position="339"/>
        <end position="364"/>
    </location>
</feature>
<feature type="region of interest" description="Disordered" evidence="7">
    <location>
        <begin position="1"/>
        <end position="25"/>
    </location>
</feature>
<feature type="transmembrane region" description="Helical" evidence="8">
    <location>
        <begin position="435"/>
        <end position="457"/>
    </location>
</feature>
<evidence type="ECO:0000256" key="3">
    <source>
        <dbReference type="ARBA" id="ARBA00022475"/>
    </source>
</evidence>
<keyword evidence="5 8" id="KW-1133">Transmembrane helix</keyword>